<reference evidence="5 6" key="1">
    <citation type="journal article" date="2016" name="BMC Genomics">
        <title>Comparative genomic and transcriptomic analyses of the Fuzhuan brick tea-fermentation fungus Aspergillus cristatus.</title>
        <authorList>
            <person name="Ge Y."/>
            <person name="Wang Y."/>
            <person name="Liu Y."/>
            <person name="Tan Y."/>
            <person name="Ren X."/>
            <person name="Zhang X."/>
            <person name="Hyde K.D."/>
            <person name="Liu Y."/>
            <person name="Liu Z."/>
        </authorList>
    </citation>
    <scope>NUCLEOTIDE SEQUENCE [LARGE SCALE GENOMIC DNA]</scope>
    <source>
        <strain evidence="5 6">GZAAS20.1005</strain>
    </source>
</reference>
<dbReference type="PANTHER" id="PTHR47784">
    <property type="entry name" value="STEROL UPTAKE CONTROL PROTEIN 2"/>
    <property type="match status" value="1"/>
</dbReference>
<dbReference type="EMBL" id="JXNT01000007">
    <property type="protein sequence ID" value="ODM17765.1"/>
    <property type="molecule type" value="Genomic_DNA"/>
</dbReference>
<keyword evidence="2" id="KW-0804">Transcription</keyword>
<dbReference type="GO" id="GO:0008270">
    <property type="term" value="F:zinc ion binding"/>
    <property type="evidence" value="ECO:0007669"/>
    <property type="project" value="InterPro"/>
</dbReference>
<feature type="region of interest" description="Disordered" evidence="4">
    <location>
        <begin position="373"/>
        <end position="406"/>
    </location>
</feature>
<dbReference type="GO" id="GO:0001228">
    <property type="term" value="F:DNA-binding transcription activator activity, RNA polymerase II-specific"/>
    <property type="evidence" value="ECO:0007669"/>
    <property type="project" value="TreeGrafter"/>
</dbReference>
<dbReference type="InterPro" id="IPR053157">
    <property type="entry name" value="Sterol_Uptake_Regulator"/>
</dbReference>
<evidence type="ECO:0008006" key="7">
    <source>
        <dbReference type="Google" id="ProtNLM"/>
    </source>
</evidence>
<keyword evidence="6" id="KW-1185">Reference proteome</keyword>
<dbReference type="CDD" id="cd00067">
    <property type="entry name" value="GAL4"/>
    <property type="match status" value="1"/>
</dbReference>
<dbReference type="AlphaFoldDB" id="A0A1E3B9X8"/>
<accession>A0A1E3B9X8</accession>
<protein>
    <recommendedName>
        <fullName evidence="7">Zn(2)-C6 fungal-type domain-containing protein</fullName>
    </recommendedName>
</protein>
<dbReference type="PANTHER" id="PTHR47784:SF14">
    <property type="entry name" value="ZN(II)2CYS6 TRANSCRIPTION FACTOR (EUROFUNG)"/>
    <property type="match status" value="1"/>
</dbReference>
<evidence type="ECO:0000256" key="1">
    <source>
        <dbReference type="ARBA" id="ARBA00023015"/>
    </source>
</evidence>
<feature type="compositionally biased region" description="Polar residues" evidence="4">
    <location>
        <begin position="373"/>
        <end position="390"/>
    </location>
</feature>
<gene>
    <name evidence="5" type="ORF">SI65_06553</name>
</gene>
<keyword evidence="1" id="KW-0805">Transcription regulation</keyword>
<sequence>MLAKPRYWNQAALANYLGGSEDEIATVRRGLVQLMKSYDTIHKSFKTKAAKNELKELLLSNLDKLPELVRDARENDVRLEGLMGLAYKVNNSHKQYGREKLASMITNKPPEVSNNDNNDDNGDEDESSCEESGEEEDSSDDDSSTGNGPETHKSNDPPRPEANGTKNHERPSESRGHEWTHEIRSDHSRSDSRANHSSPAVVADRSSAAEPPNKRMRPLEPLAPPTPLSGPLLPSQYQKPSFDLSVRNIWVVNEADNESHGLCPVMELVKKDSDHNNLQISDLDFDHWMLVVQAHCGYDYTIHRLEYRPSATIILPSMIGRPFTVPMRTPSQWRGALNSQLQAKPDQDPVFYLCDEVMPTCGLCLKRKQECTWPSGSGNDTHSQESSTPKDGSDAHIGTSESPSSFASDHLRCLEMRLFHHYMVETYLSMPEGRLTHHHYQVVIPKFAANHAFLLDAMLALSAMHLASLNPSETRYWLELGLKYQTSACTSLSRLLTVDVTPDYFGPAFLSSVFIMLTATAYPSVSRDKIAFNALSQVLEMRRLLTGCSLLMERLRSSPSPEMMQWFNVQGSVRKDDSPREKVKDQNMHRIHGALSDSLQQLYPLIESCSEPQRSAYQNTWDLLRDSVHSWPMYGARGGFIAFPIHVSDAFFTLLQEDDWMARILFLHYGVGLHLLSHRWYVGDWGRRLVDSIIESLESEIPPEWVNVVMWARMTVELDVAVP</sequence>
<dbReference type="OrthoDB" id="4937900at2759"/>
<dbReference type="InterPro" id="IPR001138">
    <property type="entry name" value="Zn2Cys6_DnaBD"/>
</dbReference>
<comment type="caution">
    <text evidence="5">The sequence shown here is derived from an EMBL/GenBank/DDBJ whole genome shotgun (WGS) entry which is preliminary data.</text>
</comment>
<name>A0A1E3B9X8_ASPCR</name>
<dbReference type="Proteomes" id="UP000094569">
    <property type="component" value="Unassembled WGS sequence"/>
</dbReference>
<feature type="compositionally biased region" description="Basic and acidic residues" evidence="4">
    <location>
        <begin position="166"/>
        <end position="194"/>
    </location>
</feature>
<evidence type="ECO:0000313" key="5">
    <source>
        <dbReference type="EMBL" id="ODM17765.1"/>
    </source>
</evidence>
<evidence type="ECO:0000256" key="4">
    <source>
        <dbReference type="SAM" id="MobiDB-lite"/>
    </source>
</evidence>
<feature type="compositionally biased region" description="Basic and acidic residues" evidence="4">
    <location>
        <begin position="150"/>
        <end position="159"/>
    </location>
</feature>
<evidence type="ECO:0000256" key="2">
    <source>
        <dbReference type="ARBA" id="ARBA00023163"/>
    </source>
</evidence>
<proteinExistence type="predicted"/>
<dbReference type="Pfam" id="PF11951">
    <property type="entry name" value="Fungal_trans_2"/>
    <property type="match status" value="1"/>
</dbReference>
<evidence type="ECO:0000313" key="6">
    <source>
        <dbReference type="Proteomes" id="UP000094569"/>
    </source>
</evidence>
<dbReference type="VEuPathDB" id="FungiDB:SI65_06553"/>
<dbReference type="InterPro" id="IPR021858">
    <property type="entry name" value="Fun_TF"/>
</dbReference>
<evidence type="ECO:0000256" key="3">
    <source>
        <dbReference type="ARBA" id="ARBA00023242"/>
    </source>
</evidence>
<keyword evidence="3" id="KW-0539">Nucleus</keyword>
<feature type="compositionally biased region" description="Acidic residues" evidence="4">
    <location>
        <begin position="117"/>
        <end position="143"/>
    </location>
</feature>
<feature type="region of interest" description="Disordered" evidence="4">
    <location>
        <begin position="105"/>
        <end position="234"/>
    </location>
</feature>
<dbReference type="STRING" id="573508.A0A1E3B9X8"/>
<organism evidence="5 6">
    <name type="scientific">Aspergillus cristatus</name>
    <name type="common">Chinese Fuzhuan brick tea-fermentation fungus</name>
    <name type="synonym">Eurotium cristatum</name>
    <dbReference type="NCBI Taxonomy" id="573508"/>
    <lineage>
        <taxon>Eukaryota</taxon>
        <taxon>Fungi</taxon>
        <taxon>Dikarya</taxon>
        <taxon>Ascomycota</taxon>
        <taxon>Pezizomycotina</taxon>
        <taxon>Eurotiomycetes</taxon>
        <taxon>Eurotiomycetidae</taxon>
        <taxon>Eurotiales</taxon>
        <taxon>Aspergillaceae</taxon>
        <taxon>Aspergillus</taxon>
        <taxon>Aspergillus subgen. Aspergillus</taxon>
    </lineage>
</organism>